<reference evidence="2 3" key="1">
    <citation type="journal article" date="2016" name="Nat. Commun.">
        <title>Thousands of microbial genomes shed light on interconnected biogeochemical processes in an aquifer system.</title>
        <authorList>
            <person name="Anantharaman K."/>
            <person name="Brown C.T."/>
            <person name="Hug L.A."/>
            <person name="Sharon I."/>
            <person name="Castelle C.J."/>
            <person name="Probst A.J."/>
            <person name="Thomas B.C."/>
            <person name="Singh A."/>
            <person name="Wilkins M.J."/>
            <person name="Karaoz U."/>
            <person name="Brodie E.L."/>
            <person name="Williams K.H."/>
            <person name="Hubbard S.S."/>
            <person name="Banfield J.F."/>
        </authorList>
    </citation>
    <scope>NUCLEOTIDE SEQUENCE [LARGE SCALE GENOMIC DNA]</scope>
</reference>
<dbReference type="InterPro" id="IPR043993">
    <property type="entry name" value="T4SS_pilin"/>
</dbReference>
<evidence type="ECO:0000313" key="2">
    <source>
        <dbReference type="EMBL" id="OGL77339.1"/>
    </source>
</evidence>
<feature type="transmembrane region" description="Helical" evidence="1">
    <location>
        <begin position="12"/>
        <end position="32"/>
    </location>
</feature>
<keyword evidence="1" id="KW-0472">Membrane</keyword>
<dbReference type="EMBL" id="MGEF01000061">
    <property type="protein sequence ID" value="OGL77339.1"/>
    <property type="molecule type" value="Genomic_DNA"/>
</dbReference>
<evidence type="ECO:0000256" key="1">
    <source>
        <dbReference type="SAM" id="Phobius"/>
    </source>
</evidence>
<dbReference type="Pfam" id="PF18895">
    <property type="entry name" value="T4SS_pilin"/>
    <property type="match status" value="1"/>
</dbReference>
<accession>A0A1F7UGE9</accession>
<sequence length="252" mass="27045">MIRLRFSRLFRYRRFIFIAVGTVVIFSFATLAPPASFTSFSLLTPPAHAVSLSACGKGDPFCLDTAAKEGEVIGEKKITPAAAVGKIVQLLLGFIGVVFFFLMFWGGFRWMTARGNQENADSGKTTLENAVMGFLVVLIAYALTTFIVENLFDQGVSPLTPRPTSDTPADTTTCAGTCMLLDTRGQCGNGLAILEGICPTPFTCCGVNCKGDAKTLLACISVSARCTTLRYDLLCGTGFVCCDRSFPPRPPN</sequence>
<feature type="transmembrane region" description="Helical" evidence="1">
    <location>
        <begin position="87"/>
        <end position="108"/>
    </location>
</feature>
<keyword evidence="1" id="KW-1133">Transmembrane helix</keyword>
<proteinExistence type="predicted"/>
<organism evidence="2 3">
    <name type="scientific">Candidatus Uhrbacteria bacterium RIFCSPHIGHO2_12_FULL_54_23</name>
    <dbReference type="NCBI Taxonomy" id="1802397"/>
    <lineage>
        <taxon>Bacteria</taxon>
        <taxon>Candidatus Uhriibacteriota</taxon>
    </lineage>
</organism>
<gene>
    <name evidence="2" type="ORF">A3J43_03030</name>
</gene>
<comment type="caution">
    <text evidence="2">The sequence shown here is derived from an EMBL/GenBank/DDBJ whole genome shotgun (WGS) entry which is preliminary data.</text>
</comment>
<protein>
    <submittedName>
        <fullName evidence="2">Uncharacterized protein</fullName>
    </submittedName>
</protein>
<dbReference type="Proteomes" id="UP000176604">
    <property type="component" value="Unassembled WGS sequence"/>
</dbReference>
<evidence type="ECO:0000313" key="3">
    <source>
        <dbReference type="Proteomes" id="UP000176604"/>
    </source>
</evidence>
<dbReference type="AlphaFoldDB" id="A0A1F7UGE9"/>
<name>A0A1F7UGE9_9BACT</name>
<feature type="transmembrane region" description="Helical" evidence="1">
    <location>
        <begin position="129"/>
        <end position="148"/>
    </location>
</feature>
<dbReference type="STRING" id="1802397.A3J43_03030"/>
<keyword evidence="1" id="KW-0812">Transmembrane</keyword>